<reference evidence="1 2" key="1">
    <citation type="submission" date="2020-04" db="EMBL/GenBank/DDBJ databases">
        <authorList>
            <person name="De Canck E."/>
        </authorList>
    </citation>
    <scope>NUCLEOTIDE SEQUENCE [LARGE SCALE GENOMIC DNA]</scope>
    <source>
        <strain evidence="1 2">LMG 26858</strain>
    </source>
</reference>
<name>A0A6S7DTJ2_9BURK</name>
<sequence>MQLLALQPQRLSAVVRAPASVRLVTPASGMSTYRFNKHVISHHFCANCGCAPFGFGVGPKGEETAAVNVRCLENVDLNAWPRIPYDGRSV</sequence>
<protein>
    <recommendedName>
        <fullName evidence="3">CENP-V/GFA domain-containing protein</fullName>
    </recommendedName>
</protein>
<dbReference type="Proteomes" id="UP000494117">
    <property type="component" value="Unassembled WGS sequence"/>
</dbReference>
<accession>A0A6S7DTJ2</accession>
<dbReference type="Gene3D" id="2.170.150.70">
    <property type="match status" value="1"/>
</dbReference>
<evidence type="ECO:0000313" key="2">
    <source>
        <dbReference type="Proteomes" id="UP000494117"/>
    </source>
</evidence>
<evidence type="ECO:0008006" key="3">
    <source>
        <dbReference type="Google" id="ProtNLM"/>
    </source>
</evidence>
<keyword evidence="2" id="KW-1185">Reference proteome</keyword>
<gene>
    <name evidence="1" type="ORF">LMG26858_03638</name>
</gene>
<organism evidence="1 2">
    <name type="scientific">Achromobacter anxifer</name>
    <dbReference type="NCBI Taxonomy" id="1287737"/>
    <lineage>
        <taxon>Bacteria</taxon>
        <taxon>Pseudomonadati</taxon>
        <taxon>Pseudomonadota</taxon>
        <taxon>Betaproteobacteria</taxon>
        <taxon>Burkholderiales</taxon>
        <taxon>Alcaligenaceae</taxon>
        <taxon>Achromobacter</taxon>
    </lineage>
</organism>
<dbReference type="EMBL" id="CADILG010000028">
    <property type="protein sequence ID" value="CAB3889197.1"/>
    <property type="molecule type" value="Genomic_DNA"/>
</dbReference>
<evidence type="ECO:0000313" key="1">
    <source>
        <dbReference type="EMBL" id="CAB3889197.1"/>
    </source>
</evidence>
<proteinExistence type="predicted"/>
<dbReference type="AlphaFoldDB" id="A0A6S7DTJ2"/>
<dbReference type="InterPro" id="IPR011057">
    <property type="entry name" value="Mss4-like_sf"/>
</dbReference>
<dbReference type="SUPFAM" id="SSF51316">
    <property type="entry name" value="Mss4-like"/>
    <property type="match status" value="1"/>
</dbReference>